<protein>
    <recommendedName>
        <fullName evidence="12">MHC class I-like antigen recognition-like domain-containing protein</fullName>
    </recommendedName>
</protein>
<dbReference type="InterPro" id="IPR001039">
    <property type="entry name" value="MHC_I_a_a1/a2"/>
</dbReference>
<dbReference type="InterPro" id="IPR050208">
    <property type="entry name" value="MHC_class-I_related"/>
</dbReference>
<keyword evidence="8" id="KW-1015">Disulfide bond</keyword>
<organism evidence="13 14">
    <name type="scientific">Zosterops borbonicus</name>
    <dbReference type="NCBI Taxonomy" id="364589"/>
    <lineage>
        <taxon>Eukaryota</taxon>
        <taxon>Metazoa</taxon>
        <taxon>Chordata</taxon>
        <taxon>Craniata</taxon>
        <taxon>Vertebrata</taxon>
        <taxon>Euteleostomi</taxon>
        <taxon>Archelosauria</taxon>
        <taxon>Archosauria</taxon>
        <taxon>Dinosauria</taxon>
        <taxon>Saurischia</taxon>
        <taxon>Theropoda</taxon>
        <taxon>Coelurosauria</taxon>
        <taxon>Aves</taxon>
        <taxon>Neognathae</taxon>
        <taxon>Neoaves</taxon>
        <taxon>Telluraves</taxon>
        <taxon>Australaves</taxon>
        <taxon>Passeriformes</taxon>
        <taxon>Sylvioidea</taxon>
        <taxon>Zosteropidae</taxon>
        <taxon>Zosterops</taxon>
    </lineage>
</organism>
<evidence type="ECO:0000256" key="1">
    <source>
        <dbReference type="ARBA" id="ARBA00004479"/>
    </source>
</evidence>
<keyword evidence="6" id="KW-1133">Transmembrane helix</keyword>
<dbReference type="OrthoDB" id="8936120at2759"/>
<keyword evidence="3" id="KW-0812">Transmembrane</keyword>
<dbReference type="GO" id="GO:0042612">
    <property type="term" value="C:MHC class I protein complex"/>
    <property type="evidence" value="ECO:0007669"/>
    <property type="project" value="UniProtKB-KW"/>
</dbReference>
<keyword evidence="5" id="KW-0391">Immunity</keyword>
<feature type="domain" description="MHC class I-like antigen recognition-like" evidence="12">
    <location>
        <begin position="16"/>
        <end position="190"/>
    </location>
</feature>
<gene>
    <name evidence="13" type="ORF">HGM15179_021701</name>
</gene>
<comment type="caution">
    <text evidence="13">The sequence shown here is derived from an EMBL/GenBank/DDBJ whole genome shotgun (WGS) entry which is preliminary data.</text>
</comment>
<feature type="chain" id="PRO_5035469074" description="MHC class I-like antigen recognition-like domain-containing protein" evidence="11">
    <location>
        <begin position="24"/>
        <end position="484"/>
    </location>
</feature>
<sequence length="484" mass="53738">MSRDLPLAVLDVWVLHSLQYVYTAVSEPSPGVPQFMSIGFVDGIPITRYDSERGREEPLTQWMKDGAEPGYWDRQTQIVVGNQHVAAVELKTLRGRYNQSGGLHTIQRLSGCELMSDGSVRGYLRIAYNGQDFISFDLESGRFVAADGAAEITRRRWEQDETVVESVTNYRKHECPEWLQKYVGYGHKELERKGGFWGSQVLEALVAVVATLGELAATVTRGDTVCPESLRDELWKFTRTLRDNLRRHRSVTSLRHHGVTSQGHHSVTSLGHHSVTSLHQRGATPLGQAVAALKATPGVTWAEVTKVGRAWLEWAEPLWETWDQVCSGAEGLCNTFLDFGEDTNGDTNNDTDVTRNLQDEAATEATRQVGRATRWAEHLEGLLGRLIHTCEAARVYPWGLQDWLGDRDTREGTQRASPGDIEFLVAAVEEFEQLWEGSARLATCHLLGTLGDIERLLSGGPGGPTVADWSQRAIGDIPRLLGGQ</sequence>
<evidence type="ECO:0000259" key="12">
    <source>
        <dbReference type="Pfam" id="PF00129"/>
    </source>
</evidence>
<dbReference type="Gene3D" id="3.30.500.10">
    <property type="entry name" value="MHC class I-like antigen recognition-like"/>
    <property type="match status" value="1"/>
</dbReference>
<dbReference type="PANTHER" id="PTHR16675">
    <property type="entry name" value="MHC CLASS I-RELATED"/>
    <property type="match status" value="1"/>
</dbReference>
<keyword evidence="7" id="KW-0472">Membrane</keyword>
<evidence type="ECO:0000313" key="14">
    <source>
        <dbReference type="Proteomes" id="UP000796761"/>
    </source>
</evidence>
<evidence type="ECO:0000256" key="5">
    <source>
        <dbReference type="ARBA" id="ARBA00022859"/>
    </source>
</evidence>
<dbReference type="PANTHER" id="PTHR16675:SF242">
    <property type="entry name" value="MAJOR HISTOCOMPATIBILITY COMPLEX CLASS I-RELATED GENE PROTEIN"/>
    <property type="match status" value="1"/>
</dbReference>
<evidence type="ECO:0000256" key="4">
    <source>
        <dbReference type="ARBA" id="ARBA00022729"/>
    </source>
</evidence>
<dbReference type="InterPro" id="IPR037055">
    <property type="entry name" value="MHC_I-like_Ag-recog_sf"/>
</dbReference>
<proteinExistence type="inferred from homology"/>
<dbReference type="PRINTS" id="PR01638">
    <property type="entry name" value="MHCCLASSI"/>
</dbReference>
<keyword evidence="2" id="KW-0490">MHC I</keyword>
<feature type="signal peptide" evidence="11">
    <location>
        <begin position="1"/>
        <end position="23"/>
    </location>
</feature>
<keyword evidence="14" id="KW-1185">Reference proteome</keyword>
<comment type="similarity">
    <text evidence="10">Belongs to the MHC class I family.</text>
</comment>
<dbReference type="GO" id="GO:0006955">
    <property type="term" value="P:immune response"/>
    <property type="evidence" value="ECO:0007669"/>
    <property type="project" value="TreeGrafter"/>
</dbReference>
<dbReference type="Proteomes" id="UP000796761">
    <property type="component" value="Unassembled WGS sequence"/>
</dbReference>
<evidence type="ECO:0000256" key="10">
    <source>
        <dbReference type="RuleBase" id="RU004439"/>
    </source>
</evidence>
<dbReference type="EMBL" id="SWJQ01004408">
    <property type="protein sequence ID" value="TRZ05406.1"/>
    <property type="molecule type" value="Genomic_DNA"/>
</dbReference>
<dbReference type="InterPro" id="IPR011162">
    <property type="entry name" value="MHC_I/II-like_Ag-recog"/>
</dbReference>
<keyword evidence="4 11" id="KW-0732">Signal</keyword>
<evidence type="ECO:0000256" key="7">
    <source>
        <dbReference type="ARBA" id="ARBA00023136"/>
    </source>
</evidence>
<name>A0A8K1FXW0_9PASS</name>
<dbReference type="GO" id="GO:0002474">
    <property type="term" value="P:antigen processing and presentation of peptide antigen via MHC class I"/>
    <property type="evidence" value="ECO:0007669"/>
    <property type="project" value="UniProtKB-KW"/>
</dbReference>
<evidence type="ECO:0000256" key="9">
    <source>
        <dbReference type="ARBA" id="ARBA00023180"/>
    </source>
</evidence>
<comment type="subcellular location">
    <subcellularLocation>
        <location evidence="1">Membrane</location>
        <topology evidence="1">Single-pass type I membrane protein</topology>
    </subcellularLocation>
</comment>
<dbReference type="GO" id="GO:0005615">
    <property type="term" value="C:extracellular space"/>
    <property type="evidence" value="ECO:0007669"/>
    <property type="project" value="TreeGrafter"/>
</dbReference>
<dbReference type="FunFam" id="3.30.500.10:FF:000001">
    <property type="entry name" value="H-2 class I histocompatibility antigen, alpha chain"/>
    <property type="match status" value="1"/>
</dbReference>
<keyword evidence="9" id="KW-0325">Glycoprotein</keyword>
<evidence type="ECO:0000313" key="13">
    <source>
        <dbReference type="EMBL" id="TRZ05406.1"/>
    </source>
</evidence>
<reference evidence="13" key="1">
    <citation type="submission" date="2019-04" db="EMBL/GenBank/DDBJ databases">
        <title>Genome assembly of Zosterops borbonicus 15179.</title>
        <authorList>
            <person name="Leroy T."/>
            <person name="Anselmetti Y."/>
            <person name="Tilak M.-K."/>
            <person name="Nabholz B."/>
        </authorList>
    </citation>
    <scope>NUCLEOTIDE SEQUENCE</scope>
    <source>
        <strain evidence="13">HGM_15179</strain>
        <tissue evidence="13">Muscle</tissue>
    </source>
</reference>
<dbReference type="GO" id="GO:0009897">
    <property type="term" value="C:external side of plasma membrane"/>
    <property type="evidence" value="ECO:0007669"/>
    <property type="project" value="TreeGrafter"/>
</dbReference>
<evidence type="ECO:0000256" key="11">
    <source>
        <dbReference type="SAM" id="SignalP"/>
    </source>
</evidence>
<evidence type="ECO:0000256" key="6">
    <source>
        <dbReference type="ARBA" id="ARBA00022989"/>
    </source>
</evidence>
<evidence type="ECO:0000256" key="2">
    <source>
        <dbReference type="ARBA" id="ARBA00022451"/>
    </source>
</evidence>
<evidence type="ECO:0000256" key="8">
    <source>
        <dbReference type="ARBA" id="ARBA00023157"/>
    </source>
</evidence>
<dbReference type="AlphaFoldDB" id="A0A8K1FXW0"/>
<dbReference type="InterPro" id="IPR011161">
    <property type="entry name" value="MHC_I-like_Ag-recog"/>
</dbReference>
<evidence type="ECO:0000256" key="3">
    <source>
        <dbReference type="ARBA" id="ARBA00022692"/>
    </source>
</evidence>
<dbReference type="SUPFAM" id="SSF54452">
    <property type="entry name" value="MHC antigen-recognition domain"/>
    <property type="match status" value="1"/>
</dbReference>
<dbReference type="Pfam" id="PF00129">
    <property type="entry name" value="MHC_I"/>
    <property type="match status" value="1"/>
</dbReference>
<accession>A0A8K1FXW0</accession>